<name>A0A6J5T5N3_9CAUD</name>
<dbReference type="EMBL" id="LR797513">
    <property type="protein sequence ID" value="CAB4222331.1"/>
    <property type="molecule type" value="Genomic_DNA"/>
</dbReference>
<evidence type="ECO:0008006" key="5">
    <source>
        <dbReference type="Google" id="ProtNLM"/>
    </source>
</evidence>
<gene>
    <name evidence="3" type="ORF">UFOVP1293_91</name>
    <name evidence="4" type="ORF">UFOVP1644_14</name>
    <name evidence="2" type="ORF">UFOVP860_19</name>
</gene>
<protein>
    <recommendedName>
        <fullName evidence="5">Homeodomain-like domain containing protein</fullName>
    </recommendedName>
</protein>
<organism evidence="4">
    <name type="scientific">uncultured Caudovirales phage</name>
    <dbReference type="NCBI Taxonomy" id="2100421"/>
    <lineage>
        <taxon>Viruses</taxon>
        <taxon>Duplodnaviria</taxon>
        <taxon>Heunggongvirae</taxon>
        <taxon>Uroviricota</taxon>
        <taxon>Caudoviricetes</taxon>
        <taxon>Peduoviridae</taxon>
        <taxon>Maltschvirus</taxon>
        <taxon>Maltschvirus maltsch</taxon>
    </lineage>
</organism>
<dbReference type="Gene3D" id="1.10.10.10">
    <property type="entry name" value="Winged helix-like DNA-binding domain superfamily/Winged helix DNA-binding domain"/>
    <property type="match status" value="1"/>
</dbReference>
<reference evidence="4" key="1">
    <citation type="submission" date="2020-05" db="EMBL/GenBank/DDBJ databases">
        <authorList>
            <person name="Chiriac C."/>
            <person name="Salcher M."/>
            <person name="Ghai R."/>
            <person name="Kavagutti S V."/>
        </authorList>
    </citation>
    <scope>NUCLEOTIDE SEQUENCE</scope>
</reference>
<proteinExistence type="predicted"/>
<evidence type="ECO:0000313" key="2">
    <source>
        <dbReference type="EMBL" id="CAB4167428.1"/>
    </source>
</evidence>
<evidence type="ECO:0000313" key="3">
    <source>
        <dbReference type="EMBL" id="CAB4196277.1"/>
    </source>
</evidence>
<accession>A0A6J5T5N3</accession>
<feature type="compositionally biased region" description="Basic and acidic residues" evidence="1">
    <location>
        <begin position="102"/>
        <end position="120"/>
    </location>
</feature>
<dbReference type="InterPro" id="IPR036388">
    <property type="entry name" value="WH-like_DNA-bd_sf"/>
</dbReference>
<evidence type="ECO:0000313" key="4">
    <source>
        <dbReference type="EMBL" id="CAB4222331.1"/>
    </source>
</evidence>
<dbReference type="EMBL" id="LR797244">
    <property type="protein sequence ID" value="CAB4196277.1"/>
    <property type="molecule type" value="Genomic_DNA"/>
</dbReference>
<dbReference type="EMBL" id="LR796812">
    <property type="protein sequence ID" value="CAB4167428.1"/>
    <property type="molecule type" value="Genomic_DNA"/>
</dbReference>
<feature type="region of interest" description="Disordered" evidence="1">
    <location>
        <begin position="92"/>
        <end position="135"/>
    </location>
</feature>
<evidence type="ECO:0000256" key="1">
    <source>
        <dbReference type="SAM" id="MobiDB-lite"/>
    </source>
</evidence>
<sequence length="135" mass="14780">MAGRPRFKPTKKQRERVKLLKADGWSNERIAAQLTISRNTLEAAFATELELGADAKRVENLEAAEAAAKKGNASAIKWLAGRFDLARVAHQGVSLESPAETEEARSPKLGKKEQQQRDATKIAGKFAPPEPPKVH</sequence>